<sequence>MDIDDMEANPWSSVLTVPTCHSAEDMEADPSAGALILCQRSFQEDMHPAKRQANVNQHALPMYAMNEESMRWLWSQHHENTETINSLKWENMGLWSSNHMREGQLNEAQKAKEQAHKELEKQTNLMKVMETQMKENEDNMREHFSQLQGENERVMRQHLLQLKNAMKQKDDKIVTLNAQVNAASSPMPQASTSMLLSSTGPESTSLISPLSSNSTSGAASSSTVPESSSQVFLSSTRTETTAPDTTSRVIRSPKVGTGRKAVKIVRNNVTLPASPFRTKEQTSGSSCQVPQWEEDTTMDELDEYGFDNATLNNASSKELLKMCAQLLQAAVSGKAQVRKEDVGRKSPSKKTSARMGQCENMSKAEINALQTFIGKQFLTLTGLMTLEEFIAYEPVNEAIMIELRDGTGDGPDDEEFTLDFNTGFGSSKWNHIILAKMTDVVQAELLKEDHLIDVNNVYIEETLQNHLSAARQKWAEAIPCLKKDMLEFETESEVVDRVVETGHRTQTKAQGCMSKNRKYKVRTEIVKKVIFLKTKQKANNLPDGMSSEESHTQVMEGQVERVFLVKICLWRHENIIEYMDEIDERGREIAKKGNKAAQ</sequence>
<dbReference type="STRING" id="47427.A0A2H3CNA9"/>
<dbReference type="EMBL" id="KZ293707">
    <property type="protein sequence ID" value="PBK83340.1"/>
    <property type="molecule type" value="Genomic_DNA"/>
</dbReference>
<organism evidence="3 4">
    <name type="scientific">Armillaria gallica</name>
    <name type="common">Bulbous honey fungus</name>
    <name type="synonym">Armillaria bulbosa</name>
    <dbReference type="NCBI Taxonomy" id="47427"/>
    <lineage>
        <taxon>Eukaryota</taxon>
        <taxon>Fungi</taxon>
        <taxon>Dikarya</taxon>
        <taxon>Basidiomycota</taxon>
        <taxon>Agaricomycotina</taxon>
        <taxon>Agaricomycetes</taxon>
        <taxon>Agaricomycetidae</taxon>
        <taxon>Agaricales</taxon>
        <taxon>Marasmiineae</taxon>
        <taxon>Physalacriaceae</taxon>
        <taxon>Armillaria</taxon>
    </lineage>
</organism>
<gene>
    <name evidence="3" type="ORF">ARMGADRAFT_1037956</name>
</gene>
<evidence type="ECO:0000313" key="3">
    <source>
        <dbReference type="EMBL" id="PBK83340.1"/>
    </source>
</evidence>
<feature type="compositionally biased region" description="Low complexity" evidence="2">
    <location>
        <begin position="203"/>
        <end position="229"/>
    </location>
</feature>
<dbReference type="AlphaFoldDB" id="A0A2H3CNA9"/>
<feature type="region of interest" description="Disordered" evidence="2">
    <location>
        <begin position="338"/>
        <end position="357"/>
    </location>
</feature>
<accession>A0A2H3CNA9</accession>
<protein>
    <submittedName>
        <fullName evidence="3">Uncharacterized protein</fullName>
    </submittedName>
</protein>
<reference evidence="4" key="1">
    <citation type="journal article" date="2017" name="Nat. Ecol. Evol.">
        <title>Genome expansion and lineage-specific genetic innovations in the forest pathogenic fungi Armillaria.</title>
        <authorList>
            <person name="Sipos G."/>
            <person name="Prasanna A.N."/>
            <person name="Walter M.C."/>
            <person name="O'Connor E."/>
            <person name="Balint B."/>
            <person name="Krizsan K."/>
            <person name="Kiss B."/>
            <person name="Hess J."/>
            <person name="Varga T."/>
            <person name="Slot J."/>
            <person name="Riley R."/>
            <person name="Boka B."/>
            <person name="Rigling D."/>
            <person name="Barry K."/>
            <person name="Lee J."/>
            <person name="Mihaltcheva S."/>
            <person name="LaButti K."/>
            <person name="Lipzen A."/>
            <person name="Waldron R."/>
            <person name="Moloney N.M."/>
            <person name="Sperisen C."/>
            <person name="Kredics L."/>
            <person name="Vagvoelgyi C."/>
            <person name="Patrignani A."/>
            <person name="Fitzpatrick D."/>
            <person name="Nagy I."/>
            <person name="Doyle S."/>
            <person name="Anderson J.B."/>
            <person name="Grigoriev I.V."/>
            <person name="Gueldener U."/>
            <person name="Muensterkoetter M."/>
            <person name="Nagy L.G."/>
        </authorList>
    </citation>
    <scope>NUCLEOTIDE SEQUENCE [LARGE SCALE GENOMIC DNA]</scope>
    <source>
        <strain evidence="4">Ar21-2</strain>
    </source>
</reference>
<keyword evidence="1" id="KW-0175">Coiled coil</keyword>
<feature type="region of interest" description="Disordered" evidence="2">
    <location>
        <begin position="184"/>
        <end position="250"/>
    </location>
</feature>
<feature type="compositionally biased region" description="Polar residues" evidence="2">
    <location>
        <begin position="184"/>
        <end position="202"/>
    </location>
</feature>
<feature type="coiled-coil region" evidence="1">
    <location>
        <begin position="101"/>
        <end position="179"/>
    </location>
</feature>
<dbReference type="OrthoDB" id="2821498at2759"/>
<feature type="compositionally biased region" description="Polar residues" evidence="2">
    <location>
        <begin position="230"/>
        <end position="249"/>
    </location>
</feature>
<name>A0A2H3CNA9_ARMGA</name>
<dbReference type="InParanoid" id="A0A2H3CNA9"/>
<keyword evidence="4" id="KW-1185">Reference proteome</keyword>
<evidence type="ECO:0000313" key="4">
    <source>
        <dbReference type="Proteomes" id="UP000217790"/>
    </source>
</evidence>
<dbReference type="Proteomes" id="UP000217790">
    <property type="component" value="Unassembled WGS sequence"/>
</dbReference>
<proteinExistence type="predicted"/>
<evidence type="ECO:0000256" key="1">
    <source>
        <dbReference type="SAM" id="Coils"/>
    </source>
</evidence>
<evidence type="ECO:0000256" key="2">
    <source>
        <dbReference type="SAM" id="MobiDB-lite"/>
    </source>
</evidence>